<accession>A0ABU7R2W6</accession>
<protein>
    <recommendedName>
        <fullName evidence="3">Phage head morphogenesis domain-containing protein</fullName>
    </recommendedName>
</protein>
<evidence type="ECO:0000313" key="1">
    <source>
        <dbReference type="EMBL" id="MEE6129157.1"/>
    </source>
</evidence>
<evidence type="ECO:0008006" key="3">
    <source>
        <dbReference type="Google" id="ProtNLM"/>
    </source>
</evidence>
<comment type="caution">
    <text evidence="1">The sequence shown here is derived from an EMBL/GenBank/DDBJ whole genome shotgun (WGS) entry which is preliminary data.</text>
</comment>
<organism evidence="1 2">
    <name type="scientific">Chryseobacterium arthrosphaerae</name>
    <dbReference type="NCBI Taxonomy" id="651561"/>
    <lineage>
        <taxon>Bacteria</taxon>
        <taxon>Pseudomonadati</taxon>
        <taxon>Bacteroidota</taxon>
        <taxon>Flavobacteriia</taxon>
        <taxon>Flavobacteriales</taxon>
        <taxon>Weeksellaceae</taxon>
        <taxon>Chryseobacterium group</taxon>
        <taxon>Chryseobacterium</taxon>
    </lineage>
</organism>
<dbReference type="RefSeq" id="WP_330937465.1">
    <property type="nucleotide sequence ID" value="NZ_JAZGJU010000040.1"/>
</dbReference>
<gene>
    <name evidence="1" type="ORF">V2E39_17290</name>
</gene>
<keyword evidence="2" id="KW-1185">Reference proteome</keyword>
<dbReference type="EMBL" id="JAZGJU010000040">
    <property type="protein sequence ID" value="MEE6129157.1"/>
    <property type="molecule type" value="Genomic_DNA"/>
</dbReference>
<proteinExistence type="predicted"/>
<dbReference type="Proteomes" id="UP001350005">
    <property type="component" value="Unassembled WGS sequence"/>
</dbReference>
<evidence type="ECO:0000313" key="2">
    <source>
        <dbReference type="Proteomes" id="UP001350005"/>
    </source>
</evidence>
<reference evidence="1 2" key="1">
    <citation type="submission" date="2024-01" db="EMBL/GenBank/DDBJ databases">
        <title>Whole genome of Chryseobacterium arthrosphaerae NNCa 2741.</title>
        <authorList>
            <person name="Boriskina E.V."/>
            <person name="Gordinskaya N.A."/>
            <person name="Kropotov V.S."/>
            <person name="Alekseeva A.E."/>
            <person name="Makhova M.A."/>
            <person name="Kryazhev D.V."/>
            <person name="Shkurkina I.S."/>
        </authorList>
    </citation>
    <scope>NUCLEOTIDE SEQUENCE [LARGE SCALE GENOMIC DNA]</scope>
    <source>
        <strain evidence="1 2">NNCa 2741</strain>
    </source>
</reference>
<sequence>MPDLHDDNFDAKHFKKVEYNVRKIENMYENLLEDILREISLGMIDKSKMFKFSDYPALKNKVDKLMEQFTKNVTAELFTQVEDSWKNGEEKLNRLAKKVGERLGTPPEIMKEYLQPNKAALKKFRERVDEGMDLSKRVWNLNKEYKANLELALDVGISTGTSAQKMMYVVNQYLNEPKLIYGHEVNSRGMRAMTKIPENYNPGRGIYRSPLKNAYRLTRTENNIAYHQATNEKYQKFDFVRGYLVKLSNNPKHCPFCEAMAGEYPKDLKFFGWHPQCRCTTVPLLKTWEEMERDNDLIWQGKEPGPAANEVTEIPDKFQDWIINNREQIHRARNKPYFIKFNMDVVGHLLK</sequence>
<name>A0ABU7R2W6_9FLAO</name>